<keyword evidence="3" id="KW-1185">Reference proteome</keyword>
<dbReference type="EMBL" id="KQ965787">
    <property type="protein sequence ID" value="KXS12507.1"/>
    <property type="molecule type" value="Genomic_DNA"/>
</dbReference>
<proteinExistence type="predicted"/>
<sequence length="61" mass="7409">MYKPKDWSFFIHFALLLYTSDLLLRPSGITRKPGLDHYRENLHPLPAAYREYRLFLITRQQ</sequence>
<reference evidence="2 3" key="1">
    <citation type="journal article" date="2015" name="Genome Biol. Evol.">
        <title>Phylogenomic analyses indicate that early fungi evolved digesting cell walls of algal ancestors of land plants.</title>
        <authorList>
            <person name="Chang Y."/>
            <person name="Wang S."/>
            <person name="Sekimoto S."/>
            <person name="Aerts A.L."/>
            <person name="Choi C."/>
            <person name="Clum A."/>
            <person name="LaButti K.M."/>
            <person name="Lindquist E.A."/>
            <person name="Yee Ngan C."/>
            <person name="Ohm R.A."/>
            <person name="Salamov A.A."/>
            <person name="Grigoriev I.V."/>
            <person name="Spatafora J.W."/>
            <person name="Berbee M.L."/>
        </authorList>
    </citation>
    <scope>NUCLEOTIDE SEQUENCE [LARGE SCALE GENOMIC DNA]</scope>
    <source>
        <strain evidence="2 3">JEL478</strain>
    </source>
</reference>
<name>A0A139A6R4_GONPJ</name>
<feature type="transmembrane region" description="Helical" evidence="1">
    <location>
        <begin position="6"/>
        <end position="24"/>
    </location>
</feature>
<feature type="non-terminal residue" evidence="2">
    <location>
        <position position="61"/>
    </location>
</feature>
<gene>
    <name evidence="2" type="ORF">M427DRAFT_59450</name>
</gene>
<keyword evidence="1" id="KW-0812">Transmembrane</keyword>
<organism evidence="2 3">
    <name type="scientific">Gonapodya prolifera (strain JEL478)</name>
    <name type="common">Monoblepharis prolifera</name>
    <dbReference type="NCBI Taxonomy" id="1344416"/>
    <lineage>
        <taxon>Eukaryota</taxon>
        <taxon>Fungi</taxon>
        <taxon>Fungi incertae sedis</taxon>
        <taxon>Chytridiomycota</taxon>
        <taxon>Chytridiomycota incertae sedis</taxon>
        <taxon>Monoblepharidomycetes</taxon>
        <taxon>Monoblepharidales</taxon>
        <taxon>Gonapodyaceae</taxon>
        <taxon>Gonapodya</taxon>
    </lineage>
</organism>
<keyword evidence="1" id="KW-0472">Membrane</keyword>
<dbReference type="AlphaFoldDB" id="A0A139A6R4"/>
<evidence type="ECO:0000313" key="2">
    <source>
        <dbReference type="EMBL" id="KXS12507.1"/>
    </source>
</evidence>
<evidence type="ECO:0000256" key="1">
    <source>
        <dbReference type="SAM" id="Phobius"/>
    </source>
</evidence>
<evidence type="ECO:0000313" key="3">
    <source>
        <dbReference type="Proteomes" id="UP000070544"/>
    </source>
</evidence>
<keyword evidence="1" id="KW-1133">Transmembrane helix</keyword>
<protein>
    <submittedName>
        <fullName evidence="2">Uncharacterized protein</fullName>
    </submittedName>
</protein>
<dbReference type="Proteomes" id="UP000070544">
    <property type="component" value="Unassembled WGS sequence"/>
</dbReference>
<accession>A0A139A6R4</accession>